<keyword evidence="1" id="KW-0863">Zinc-finger</keyword>
<feature type="domain" description="C2H2-type" evidence="3">
    <location>
        <begin position="513"/>
        <end position="540"/>
    </location>
</feature>
<proteinExistence type="predicted"/>
<organism evidence="4 5">
    <name type="scientific">Sphagnum jensenii</name>
    <dbReference type="NCBI Taxonomy" id="128206"/>
    <lineage>
        <taxon>Eukaryota</taxon>
        <taxon>Viridiplantae</taxon>
        <taxon>Streptophyta</taxon>
        <taxon>Embryophyta</taxon>
        <taxon>Bryophyta</taxon>
        <taxon>Sphagnophytina</taxon>
        <taxon>Sphagnopsida</taxon>
        <taxon>Sphagnales</taxon>
        <taxon>Sphagnaceae</taxon>
        <taxon>Sphagnum</taxon>
    </lineage>
</organism>
<name>A0ABP1AGR4_9BRYO</name>
<feature type="compositionally biased region" description="Acidic residues" evidence="2">
    <location>
        <begin position="45"/>
        <end position="58"/>
    </location>
</feature>
<dbReference type="InterPro" id="IPR036236">
    <property type="entry name" value="Znf_C2H2_sf"/>
</dbReference>
<keyword evidence="5" id="KW-1185">Reference proteome</keyword>
<feature type="compositionally biased region" description="Polar residues" evidence="2">
    <location>
        <begin position="479"/>
        <end position="503"/>
    </location>
</feature>
<evidence type="ECO:0000313" key="4">
    <source>
        <dbReference type="EMBL" id="CAK9861744.1"/>
    </source>
</evidence>
<feature type="region of interest" description="Disordered" evidence="2">
    <location>
        <begin position="402"/>
        <end position="503"/>
    </location>
</feature>
<dbReference type="PROSITE" id="PS50157">
    <property type="entry name" value="ZINC_FINGER_C2H2_2"/>
    <property type="match status" value="1"/>
</dbReference>
<reference evidence="4" key="1">
    <citation type="submission" date="2024-03" db="EMBL/GenBank/DDBJ databases">
        <authorList>
            <consortium name="ELIXIR-Norway"/>
            <consortium name="Elixir Norway"/>
        </authorList>
    </citation>
    <scope>NUCLEOTIDE SEQUENCE</scope>
</reference>
<dbReference type="EMBL" id="OZ023713">
    <property type="protein sequence ID" value="CAK9861744.1"/>
    <property type="molecule type" value="Genomic_DNA"/>
</dbReference>
<feature type="region of interest" description="Disordered" evidence="2">
    <location>
        <begin position="302"/>
        <end position="330"/>
    </location>
</feature>
<dbReference type="PANTHER" id="PTHR46353">
    <property type="entry name" value="ZINC FINGER PROTEIN 5"/>
    <property type="match status" value="1"/>
</dbReference>
<dbReference type="PANTHER" id="PTHR46353:SF23">
    <property type="entry name" value="C2H2 ZINC FINGER-CONTAINING PROTEIN-RELATED"/>
    <property type="match status" value="1"/>
</dbReference>
<dbReference type="PROSITE" id="PS00028">
    <property type="entry name" value="ZINC_FINGER_C2H2_1"/>
    <property type="match status" value="1"/>
</dbReference>
<feature type="compositionally biased region" description="Basic and acidic residues" evidence="2">
    <location>
        <begin position="404"/>
        <end position="426"/>
    </location>
</feature>
<dbReference type="Proteomes" id="UP001497522">
    <property type="component" value="Chromosome 12"/>
</dbReference>
<dbReference type="InterPro" id="IPR013087">
    <property type="entry name" value="Znf_C2H2_type"/>
</dbReference>
<gene>
    <name evidence="4" type="ORF">CSSPJE1EN2_LOCUS4739</name>
</gene>
<feature type="compositionally biased region" description="Acidic residues" evidence="2">
    <location>
        <begin position="26"/>
        <end position="36"/>
    </location>
</feature>
<dbReference type="InterPro" id="IPR044299">
    <property type="entry name" value="GIS3/ZFP5/ZFP6"/>
</dbReference>
<feature type="compositionally biased region" description="Low complexity" evidence="2">
    <location>
        <begin position="427"/>
        <end position="436"/>
    </location>
</feature>
<feature type="compositionally biased region" description="Basic and acidic residues" evidence="2">
    <location>
        <begin position="70"/>
        <end position="90"/>
    </location>
</feature>
<dbReference type="SUPFAM" id="SSF57667">
    <property type="entry name" value="beta-beta-alpha zinc fingers"/>
    <property type="match status" value="1"/>
</dbReference>
<feature type="compositionally biased region" description="Acidic residues" evidence="2">
    <location>
        <begin position="450"/>
        <end position="461"/>
    </location>
</feature>
<feature type="compositionally biased region" description="Low complexity" evidence="2">
    <location>
        <begin position="313"/>
        <end position="322"/>
    </location>
</feature>
<evidence type="ECO:0000313" key="5">
    <source>
        <dbReference type="Proteomes" id="UP001497522"/>
    </source>
</evidence>
<keyword evidence="1" id="KW-0479">Metal-binding</keyword>
<accession>A0ABP1AGR4</accession>
<dbReference type="Gene3D" id="3.30.160.60">
    <property type="entry name" value="Classic Zinc Finger"/>
    <property type="match status" value="1"/>
</dbReference>
<feature type="compositionally biased region" description="Acidic residues" evidence="2">
    <location>
        <begin position="110"/>
        <end position="130"/>
    </location>
</feature>
<feature type="region of interest" description="Disordered" evidence="2">
    <location>
        <begin position="233"/>
        <end position="261"/>
    </location>
</feature>
<sequence>MTNLDVEFFSLLRRRRSSGSRKQGYEEEEEEGDDEEAFCRSESENSCDDGQQEQEEYEIAASMSSSSKRHREEKEEAHGRCGREFEERSKLHLAPHSVLLAVGLQQQQSADDEEEQKEGDEEEQEQEQEEPLLSHKSCVQLDSGITMTTGKQVDRRRNELKNLGQCSEAFLEPSLLACARHRGGSSQISISGDKEEEEEDAFQQLPLQQQDADVDAKMQKDSILACGAERGKLDHDDAVGKETQGLNASVVPARGDDQSTLQQQQQLPRAISFFKEIKENSSADLDLGGCFFRDDVGEEEEEEYTSEQYCPDPSSCSSPRASSARRCRRDHQDFVRKTGGGQEEVGSRGAQASCGGIDFVQLETWKPWLSMGGGAQQNRVAGGGRGEAVRLFGFEMNWRSMSGRSKDKEEEGCTEDIDRSNREKEQQQQQKGSQQSLPSCSSEGALDIDTVPEDAGEEEEAAVGVQPSKDSGVEAGKLQCSSMSMPSITNQPTEGISVCSGSTRVTSKENRKYDCHFCKKEFSSSQALGGHQNAHKRERKEDRRAQLQAHRIAAAAAAAAAAANAHRDCGEMAGYSTTQHSLLPGSQLLQQQHPHGSHLFAPPPGSRLFAPPPGSRLFASPHGSHLFAPPHGSQMMIPPSMAQLVQTHGSHFATPPPHMGRLVPYGGMSPMPMMGRIVPGQAYPHPNFSLQGCVNPPPMPEGMQAPPPGSIFYAGPVAIGFPGSRPSFPTVFGDLVQYSDTIDYVQYHPSACFQQVIHGFNTTVSNSG</sequence>
<evidence type="ECO:0000256" key="2">
    <source>
        <dbReference type="SAM" id="MobiDB-lite"/>
    </source>
</evidence>
<feature type="region of interest" description="Disordered" evidence="2">
    <location>
        <begin position="182"/>
        <end position="216"/>
    </location>
</feature>
<keyword evidence="1" id="KW-0862">Zinc</keyword>
<feature type="region of interest" description="Disordered" evidence="2">
    <location>
        <begin position="15"/>
        <end position="156"/>
    </location>
</feature>
<dbReference type="Pfam" id="PF13912">
    <property type="entry name" value="zf-C2H2_6"/>
    <property type="match status" value="1"/>
</dbReference>
<evidence type="ECO:0000256" key="1">
    <source>
        <dbReference type="PROSITE-ProRule" id="PRU00042"/>
    </source>
</evidence>
<protein>
    <recommendedName>
        <fullName evidence="3">C2H2-type domain-containing protein</fullName>
    </recommendedName>
</protein>
<evidence type="ECO:0000259" key="3">
    <source>
        <dbReference type="PROSITE" id="PS50157"/>
    </source>
</evidence>
<feature type="region of interest" description="Disordered" evidence="2">
    <location>
        <begin position="526"/>
        <end position="545"/>
    </location>
</feature>